<evidence type="ECO:0000313" key="2">
    <source>
        <dbReference type="Proteomes" id="UP000054217"/>
    </source>
</evidence>
<dbReference type="InParanoid" id="A0A0C3J8D1"/>
<organism evidence="1 2">
    <name type="scientific">Pisolithus tinctorius Marx 270</name>
    <dbReference type="NCBI Taxonomy" id="870435"/>
    <lineage>
        <taxon>Eukaryota</taxon>
        <taxon>Fungi</taxon>
        <taxon>Dikarya</taxon>
        <taxon>Basidiomycota</taxon>
        <taxon>Agaricomycotina</taxon>
        <taxon>Agaricomycetes</taxon>
        <taxon>Agaricomycetidae</taxon>
        <taxon>Boletales</taxon>
        <taxon>Sclerodermatineae</taxon>
        <taxon>Pisolithaceae</taxon>
        <taxon>Pisolithus</taxon>
    </lineage>
</organism>
<dbReference type="HOGENOM" id="CLU_3051348_0_0_1"/>
<reference evidence="2" key="2">
    <citation type="submission" date="2015-01" db="EMBL/GenBank/DDBJ databases">
        <title>Evolutionary Origins and Diversification of the Mycorrhizal Mutualists.</title>
        <authorList>
            <consortium name="DOE Joint Genome Institute"/>
            <consortium name="Mycorrhizal Genomics Consortium"/>
            <person name="Kohler A."/>
            <person name="Kuo A."/>
            <person name="Nagy L.G."/>
            <person name="Floudas D."/>
            <person name="Copeland A."/>
            <person name="Barry K.W."/>
            <person name="Cichocki N."/>
            <person name="Veneault-Fourrey C."/>
            <person name="LaButti K."/>
            <person name="Lindquist E.A."/>
            <person name="Lipzen A."/>
            <person name="Lundell T."/>
            <person name="Morin E."/>
            <person name="Murat C."/>
            <person name="Riley R."/>
            <person name="Ohm R."/>
            <person name="Sun H."/>
            <person name="Tunlid A."/>
            <person name="Henrissat B."/>
            <person name="Grigoriev I.V."/>
            <person name="Hibbett D.S."/>
            <person name="Martin F."/>
        </authorList>
    </citation>
    <scope>NUCLEOTIDE SEQUENCE [LARGE SCALE GENOMIC DNA]</scope>
    <source>
        <strain evidence="2">Marx 270</strain>
    </source>
</reference>
<dbReference type="EMBL" id="KN831967">
    <property type="protein sequence ID" value="KIO05298.1"/>
    <property type="molecule type" value="Genomic_DNA"/>
</dbReference>
<proteinExistence type="predicted"/>
<sequence length="54" mass="6062">MAGSSSKISKVTRAKREAIPSALLKRARRTLKAFFMRVVNKLGTLRSVRSTRTK</sequence>
<accession>A0A0C3J8D1</accession>
<dbReference type="Proteomes" id="UP000054217">
    <property type="component" value="Unassembled WGS sequence"/>
</dbReference>
<reference evidence="1 2" key="1">
    <citation type="submission" date="2014-04" db="EMBL/GenBank/DDBJ databases">
        <authorList>
            <consortium name="DOE Joint Genome Institute"/>
            <person name="Kuo A."/>
            <person name="Kohler A."/>
            <person name="Costa M.D."/>
            <person name="Nagy L.G."/>
            <person name="Floudas D."/>
            <person name="Copeland A."/>
            <person name="Barry K.W."/>
            <person name="Cichocki N."/>
            <person name="Veneault-Fourrey C."/>
            <person name="LaButti K."/>
            <person name="Lindquist E.A."/>
            <person name="Lipzen A."/>
            <person name="Lundell T."/>
            <person name="Morin E."/>
            <person name="Murat C."/>
            <person name="Sun H."/>
            <person name="Tunlid A."/>
            <person name="Henrissat B."/>
            <person name="Grigoriev I.V."/>
            <person name="Hibbett D.S."/>
            <person name="Martin F."/>
            <person name="Nordberg H.P."/>
            <person name="Cantor M.N."/>
            <person name="Hua S.X."/>
        </authorList>
    </citation>
    <scope>NUCLEOTIDE SEQUENCE [LARGE SCALE GENOMIC DNA]</scope>
    <source>
        <strain evidence="1 2">Marx 270</strain>
    </source>
</reference>
<keyword evidence="2" id="KW-1185">Reference proteome</keyword>
<gene>
    <name evidence="1" type="ORF">M404DRAFT_999900</name>
</gene>
<protein>
    <submittedName>
        <fullName evidence="1">Uncharacterized protein</fullName>
    </submittedName>
</protein>
<dbReference type="AlphaFoldDB" id="A0A0C3J8D1"/>
<name>A0A0C3J8D1_PISTI</name>
<evidence type="ECO:0000313" key="1">
    <source>
        <dbReference type="EMBL" id="KIO05298.1"/>
    </source>
</evidence>